<dbReference type="InterPro" id="IPR008279">
    <property type="entry name" value="PEP-util_enz_mobile_dom"/>
</dbReference>
<feature type="domain" description="PTS EIIA type-2" evidence="15">
    <location>
        <begin position="37"/>
        <end position="178"/>
    </location>
</feature>
<organism evidence="17 18">
    <name type="scientific">Zooshikella harenae</name>
    <dbReference type="NCBI Taxonomy" id="2827238"/>
    <lineage>
        <taxon>Bacteria</taxon>
        <taxon>Pseudomonadati</taxon>
        <taxon>Pseudomonadota</taxon>
        <taxon>Gammaproteobacteria</taxon>
        <taxon>Oceanospirillales</taxon>
        <taxon>Zooshikellaceae</taxon>
        <taxon>Zooshikella</taxon>
    </lineage>
</organism>
<dbReference type="PROSITE" id="PS51094">
    <property type="entry name" value="PTS_EIIA_TYPE_2"/>
    <property type="match status" value="1"/>
</dbReference>
<dbReference type="CDD" id="cd00367">
    <property type="entry name" value="PTS-HPr_like"/>
    <property type="match status" value="1"/>
</dbReference>
<gene>
    <name evidence="17" type="primary">ptsP</name>
    <name evidence="17" type="ORF">KCG35_06825</name>
</gene>
<comment type="subcellular location">
    <subcellularLocation>
        <location evidence="3">Cytoplasm</location>
    </subcellularLocation>
</comment>
<evidence type="ECO:0000259" key="16">
    <source>
        <dbReference type="PROSITE" id="PS51350"/>
    </source>
</evidence>
<dbReference type="InterPro" id="IPR000032">
    <property type="entry name" value="HPr-like"/>
</dbReference>
<dbReference type="NCBIfam" id="TIGR01003">
    <property type="entry name" value="PTS_HPr_family"/>
    <property type="match status" value="1"/>
</dbReference>
<evidence type="ECO:0000256" key="7">
    <source>
        <dbReference type="ARBA" id="ARBA00022490"/>
    </source>
</evidence>
<feature type="domain" description="HPr" evidence="16">
    <location>
        <begin position="192"/>
        <end position="282"/>
    </location>
</feature>
<evidence type="ECO:0000256" key="2">
    <source>
        <dbReference type="ARBA" id="ARBA00001946"/>
    </source>
</evidence>
<dbReference type="InterPro" id="IPR001020">
    <property type="entry name" value="PTS_HPr_His_P_site"/>
</dbReference>
<dbReference type="RefSeq" id="WP_215818931.1">
    <property type="nucleotide sequence ID" value="NZ_JAGSOY010000010.1"/>
</dbReference>
<dbReference type="Gene3D" id="1.10.274.10">
    <property type="entry name" value="PtsI, HPr-binding domain"/>
    <property type="match status" value="1"/>
</dbReference>
<evidence type="ECO:0000256" key="4">
    <source>
        <dbReference type="ARBA" id="ARBA00007837"/>
    </source>
</evidence>
<proteinExistence type="inferred from homology"/>
<dbReference type="Pfam" id="PF05524">
    <property type="entry name" value="PEP-utilisers_N"/>
    <property type="match status" value="1"/>
</dbReference>
<dbReference type="InterPro" id="IPR050499">
    <property type="entry name" value="PEP-utilizing_PTS_enzyme"/>
</dbReference>
<dbReference type="PANTHER" id="PTHR46244:SF6">
    <property type="entry name" value="PHOSPHOENOLPYRUVATE-PROTEIN PHOSPHOTRANSFERASE"/>
    <property type="match status" value="1"/>
</dbReference>
<comment type="similarity">
    <text evidence="4">Belongs to the PEP-utilizing enzyme family.</text>
</comment>
<evidence type="ECO:0000259" key="15">
    <source>
        <dbReference type="PROSITE" id="PS51094"/>
    </source>
</evidence>
<evidence type="ECO:0000256" key="8">
    <source>
        <dbReference type="ARBA" id="ARBA00022553"/>
    </source>
</evidence>
<evidence type="ECO:0000256" key="6">
    <source>
        <dbReference type="ARBA" id="ARBA00022448"/>
    </source>
</evidence>
<dbReference type="EC" id="2.7.3.9" evidence="5"/>
<evidence type="ECO:0000256" key="9">
    <source>
        <dbReference type="ARBA" id="ARBA00022597"/>
    </source>
</evidence>
<dbReference type="InterPro" id="IPR008731">
    <property type="entry name" value="PTS_EIN"/>
</dbReference>
<comment type="cofactor">
    <cofactor evidence="2">
        <name>Mg(2+)</name>
        <dbReference type="ChEBI" id="CHEBI:18420"/>
    </cofactor>
</comment>
<keyword evidence="11" id="KW-0598">Phosphotransferase system</keyword>
<sequence>MSFLKNFFVGTRTRTPEVQQQACPQQHEETVTSEHTLRVGREQILLNQTLTSKEEALRLIANVMQQQGLVSDDYYDALVAREQKVSTYLLNGVAIPHGVNEAKALVQKTGVVIVQVPKGIIWNDKNEIVRLIVGIAANGSEHLSLLQKLTTVVMNAELTDLLATTLDTDDVIRALGTNSHSEKCTEKLKDFALNAEAQVIDEAGMHARPASLLSEQASVFADTDIHIRNGDKVANAKSMAALLAMGAQCGDTLVVSAQGIQAKAAVEKLCQMINSGLDCEEDNQTATYRGLSGLPALKDAVSQLTFQGAAASPGIAMAELFTLPQQTTVAIKQDAFGTVDAEKECLHQACEQAKQELDALVHKLQKHSPQEAVIFKAQKQLLTDELILKDAHQLIVEHKSAAWSWQQAINKQVNTLAAVDDERIKARIADLHDVCDRVVAKLIPTSVSVQYPTTDFILLARDLTPSQIAALDGQPILGIATELGGPNSHMAILARALGIPAIVGLGDGICQQANNKEWAIIDPQGSALIIAPNNATQQRAVELIQQWQNLRAVENEKKFEPAQTLDGHRVKVVGNIAQPDEAASVTTQGGEGAGLLRTEFLFEASESEPSVDEQVTVQKNIVTDLAHRQLVVRTADIGGDKPVSWLSMAPEDNPFLGVRGIRLSFKHEAMFCRQLEAIYRAAIWQQQSAQQCSLHILFPMIAKLSEWRKARDLAEQVRSQLNAPVLPLGVMIEVPSAALIAEQLAQEVDFFSIGSNDLTQYTLAMDRLHPELCHEADSYHPALLRLIEMTTCAAHKHGKWVGVCGNMASDPALAMLLVGLGVDELSVSPASVPSIKNSIRSVSYTKLQQKAQKALQLGSSDAVMALYQNHDDLV</sequence>
<dbReference type="PRINTS" id="PR00107">
    <property type="entry name" value="PHOSPHOCPHPR"/>
</dbReference>
<dbReference type="PROSITE" id="PS00369">
    <property type="entry name" value="PTS_HPR_HIS"/>
    <property type="match status" value="1"/>
</dbReference>
<dbReference type="InterPro" id="IPR016152">
    <property type="entry name" value="PTrfase/Anion_transptr"/>
</dbReference>
<keyword evidence="8" id="KW-0597">Phosphoprotein</keyword>
<dbReference type="SUPFAM" id="SSF51621">
    <property type="entry name" value="Phosphoenolpyruvate/pyruvate domain"/>
    <property type="match status" value="1"/>
</dbReference>
<dbReference type="SUPFAM" id="SSF55594">
    <property type="entry name" value="HPr-like"/>
    <property type="match status" value="1"/>
</dbReference>
<evidence type="ECO:0000313" key="18">
    <source>
        <dbReference type="Proteomes" id="UP000690515"/>
    </source>
</evidence>
<dbReference type="Pfam" id="PF00391">
    <property type="entry name" value="PEP-utilizers"/>
    <property type="match status" value="1"/>
</dbReference>
<dbReference type="InterPro" id="IPR023151">
    <property type="entry name" value="PEP_util_CS"/>
</dbReference>
<dbReference type="Gene3D" id="3.50.30.10">
    <property type="entry name" value="Phosphohistidine domain"/>
    <property type="match status" value="1"/>
</dbReference>
<dbReference type="InterPro" id="IPR036618">
    <property type="entry name" value="PtsI_HPr-bd_sf"/>
</dbReference>
<dbReference type="InterPro" id="IPR015813">
    <property type="entry name" value="Pyrv/PenolPyrv_kinase-like_dom"/>
</dbReference>
<dbReference type="SUPFAM" id="SSF52009">
    <property type="entry name" value="Phosphohistidine domain"/>
    <property type="match status" value="1"/>
</dbReference>
<keyword evidence="6" id="KW-0813">Transport</keyword>
<dbReference type="EMBL" id="JAGSOY010000010">
    <property type="protein sequence ID" value="MBU2710766.1"/>
    <property type="molecule type" value="Genomic_DNA"/>
</dbReference>
<evidence type="ECO:0000256" key="13">
    <source>
        <dbReference type="ARBA" id="ARBA00022777"/>
    </source>
</evidence>
<dbReference type="InterPro" id="IPR000121">
    <property type="entry name" value="PEP_util_C"/>
</dbReference>
<evidence type="ECO:0000256" key="12">
    <source>
        <dbReference type="ARBA" id="ARBA00022723"/>
    </source>
</evidence>
<evidence type="ECO:0000256" key="5">
    <source>
        <dbReference type="ARBA" id="ARBA00012232"/>
    </source>
</evidence>
<dbReference type="PROSITE" id="PS51350">
    <property type="entry name" value="PTS_HPR_DOM"/>
    <property type="match status" value="1"/>
</dbReference>
<name>A0ABS5Z9N9_9GAMM</name>
<dbReference type="SUPFAM" id="SSF47831">
    <property type="entry name" value="Enzyme I of the PEP:sugar phosphotransferase system HPr-binding (sub)domain"/>
    <property type="match status" value="1"/>
</dbReference>
<dbReference type="Proteomes" id="UP000690515">
    <property type="component" value="Unassembled WGS sequence"/>
</dbReference>
<dbReference type="Pfam" id="PF00359">
    <property type="entry name" value="PTS_EIIA_2"/>
    <property type="match status" value="1"/>
</dbReference>
<evidence type="ECO:0000256" key="14">
    <source>
        <dbReference type="ARBA" id="ARBA00022842"/>
    </source>
</evidence>
<dbReference type="SUPFAM" id="SSF55804">
    <property type="entry name" value="Phoshotransferase/anion transport protein"/>
    <property type="match status" value="1"/>
</dbReference>
<dbReference type="Gene3D" id="3.30.1340.10">
    <property type="entry name" value="HPr-like"/>
    <property type="match status" value="1"/>
</dbReference>
<dbReference type="NCBIfam" id="TIGR01417">
    <property type="entry name" value="PTS_I_fam"/>
    <property type="match status" value="1"/>
</dbReference>
<accession>A0ABS5Z9N9</accession>
<dbReference type="Pfam" id="PF00381">
    <property type="entry name" value="PTS-HPr"/>
    <property type="match status" value="1"/>
</dbReference>
<evidence type="ECO:0000256" key="10">
    <source>
        <dbReference type="ARBA" id="ARBA00022679"/>
    </source>
</evidence>
<dbReference type="InterPro" id="IPR035895">
    <property type="entry name" value="HPr-like_sf"/>
</dbReference>
<reference evidence="17 18" key="1">
    <citation type="submission" date="2021-04" db="EMBL/GenBank/DDBJ databases">
        <authorList>
            <person name="Pira H."/>
            <person name="Risdian C."/>
            <person name="Wink J."/>
        </authorList>
    </citation>
    <scope>NUCLEOTIDE SEQUENCE [LARGE SCALE GENOMIC DNA]</scope>
    <source>
        <strain evidence="17 18">WH53</strain>
    </source>
</reference>
<dbReference type="PROSITE" id="PS00742">
    <property type="entry name" value="PEP_ENZYMES_2"/>
    <property type="match status" value="1"/>
</dbReference>
<dbReference type="InterPro" id="IPR036637">
    <property type="entry name" value="Phosphohistidine_dom_sf"/>
</dbReference>
<evidence type="ECO:0000313" key="17">
    <source>
        <dbReference type="EMBL" id="MBU2710766.1"/>
    </source>
</evidence>
<keyword evidence="14" id="KW-0460">Magnesium</keyword>
<dbReference type="Pfam" id="PF02896">
    <property type="entry name" value="PEP-utilizers_C"/>
    <property type="match status" value="1"/>
</dbReference>
<dbReference type="InterPro" id="IPR040442">
    <property type="entry name" value="Pyrv_kinase-like_dom_sf"/>
</dbReference>
<dbReference type="InterPro" id="IPR002178">
    <property type="entry name" value="PTS_EIIA_type-2_dom"/>
</dbReference>
<dbReference type="Gene3D" id="3.40.930.10">
    <property type="entry name" value="Mannitol-specific EII, Chain A"/>
    <property type="match status" value="1"/>
</dbReference>
<evidence type="ECO:0000256" key="11">
    <source>
        <dbReference type="ARBA" id="ARBA00022683"/>
    </source>
</evidence>
<dbReference type="InterPro" id="IPR006318">
    <property type="entry name" value="PTS_EI-like"/>
</dbReference>
<keyword evidence="18" id="KW-1185">Reference proteome</keyword>
<dbReference type="GO" id="GO:0008965">
    <property type="term" value="F:phosphoenolpyruvate-protein phosphotransferase activity"/>
    <property type="evidence" value="ECO:0007669"/>
    <property type="project" value="UniProtKB-EC"/>
</dbReference>
<comment type="catalytic activity">
    <reaction evidence="1">
        <text>L-histidyl-[protein] + phosphoenolpyruvate = N(pros)-phospho-L-histidyl-[protein] + pyruvate</text>
        <dbReference type="Rhea" id="RHEA:23880"/>
        <dbReference type="Rhea" id="RHEA-COMP:9745"/>
        <dbReference type="Rhea" id="RHEA-COMP:9746"/>
        <dbReference type="ChEBI" id="CHEBI:15361"/>
        <dbReference type="ChEBI" id="CHEBI:29979"/>
        <dbReference type="ChEBI" id="CHEBI:58702"/>
        <dbReference type="ChEBI" id="CHEBI:64837"/>
        <dbReference type="EC" id="2.7.3.9"/>
    </reaction>
</comment>
<keyword evidence="7" id="KW-0963">Cytoplasm</keyword>
<keyword evidence="13" id="KW-0418">Kinase</keyword>
<dbReference type="CDD" id="cd00211">
    <property type="entry name" value="PTS_IIA_fru"/>
    <property type="match status" value="1"/>
</dbReference>
<comment type="caution">
    <text evidence="17">The sequence shown here is derived from an EMBL/GenBank/DDBJ whole genome shotgun (WGS) entry which is preliminary data.</text>
</comment>
<evidence type="ECO:0000256" key="3">
    <source>
        <dbReference type="ARBA" id="ARBA00004496"/>
    </source>
</evidence>
<dbReference type="PANTHER" id="PTHR46244">
    <property type="entry name" value="PHOSPHOENOLPYRUVATE-PROTEIN PHOSPHOTRANSFERASE"/>
    <property type="match status" value="1"/>
</dbReference>
<protein>
    <recommendedName>
        <fullName evidence="5">phosphoenolpyruvate--protein phosphotransferase</fullName>
        <ecNumber evidence="5">2.7.3.9</ecNumber>
    </recommendedName>
</protein>
<dbReference type="PRINTS" id="PR01736">
    <property type="entry name" value="PHPHTRNFRASE"/>
</dbReference>
<keyword evidence="12" id="KW-0479">Metal-binding</keyword>
<dbReference type="Gene3D" id="3.20.20.60">
    <property type="entry name" value="Phosphoenolpyruvate-binding domains"/>
    <property type="match status" value="1"/>
</dbReference>
<keyword evidence="10 17" id="KW-0808">Transferase</keyword>
<evidence type="ECO:0000256" key="1">
    <source>
        <dbReference type="ARBA" id="ARBA00000683"/>
    </source>
</evidence>
<keyword evidence="9" id="KW-0762">Sugar transport</keyword>